<protein>
    <submittedName>
        <fullName evidence="4">Class I SAM-dependent methyltransferase</fullName>
        <ecNumber evidence="4">2.1.1.-</ecNumber>
    </submittedName>
</protein>
<dbReference type="GO" id="GO:0008168">
    <property type="term" value="F:methyltransferase activity"/>
    <property type="evidence" value="ECO:0007669"/>
    <property type="project" value="UniProtKB-KW"/>
</dbReference>
<evidence type="ECO:0000259" key="3">
    <source>
        <dbReference type="Pfam" id="PF13649"/>
    </source>
</evidence>
<comment type="caution">
    <text evidence="4">The sequence shown here is derived from an EMBL/GenBank/DDBJ whole genome shotgun (WGS) entry which is preliminary data.</text>
</comment>
<dbReference type="EMBL" id="JAWHTF010000005">
    <property type="protein sequence ID" value="MDU8886433.1"/>
    <property type="molecule type" value="Genomic_DNA"/>
</dbReference>
<dbReference type="RefSeq" id="WP_316662472.1">
    <property type="nucleotide sequence ID" value="NZ_JAWHTF010000005.1"/>
</dbReference>
<keyword evidence="5" id="KW-1185">Reference proteome</keyword>
<accession>A0ABU3U7N7</accession>
<dbReference type="Gene3D" id="3.40.50.150">
    <property type="entry name" value="Vaccinia Virus protein VP39"/>
    <property type="match status" value="1"/>
</dbReference>
<evidence type="ECO:0000313" key="5">
    <source>
        <dbReference type="Proteomes" id="UP001268651"/>
    </source>
</evidence>
<dbReference type="Pfam" id="PF13649">
    <property type="entry name" value="Methyltransf_25"/>
    <property type="match status" value="1"/>
</dbReference>
<dbReference type="PANTHER" id="PTHR43861:SF1">
    <property type="entry name" value="TRANS-ACONITATE 2-METHYLTRANSFERASE"/>
    <property type="match status" value="1"/>
</dbReference>
<dbReference type="SUPFAM" id="SSF53335">
    <property type="entry name" value="S-adenosyl-L-methionine-dependent methyltransferases"/>
    <property type="match status" value="1"/>
</dbReference>
<keyword evidence="2 4" id="KW-0808">Transferase</keyword>
<evidence type="ECO:0000313" key="4">
    <source>
        <dbReference type="EMBL" id="MDU8886433.1"/>
    </source>
</evidence>
<sequence>MPKGFGSASISYDKDFTFTKIGKAQRNRVYSYINPIISNSKKISILEINCGTGEDAIKFAQLGHKVLATDVSPEMIEIANAKTNLNNLQFEVLDINLINPEDFVQKFDLVFSNFGGLNCLSKDQLNIFFSKCVPLLKPQGKIVAVIMSKKCLWEIFYFFLKGKFITAKRRNTTSPILINVHGEPIKTWFYNPKDIVSLTEKLFAIKFIKPIGISIPPSYLENSFVTKGIVFKVLVNIEKLLGLSALAKYADHFIIELEKR</sequence>
<dbReference type="GO" id="GO:0032259">
    <property type="term" value="P:methylation"/>
    <property type="evidence" value="ECO:0007669"/>
    <property type="project" value="UniProtKB-KW"/>
</dbReference>
<organism evidence="4 5">
    <name type="scientific">Gilvirhabdus luticola</name>
    <dbReference type="NCBI Taxonomy" id="3079858"/>
    <lineage>
        <taxon>Bacteria</taxon>
        <taxon>Pseudomonadati</taxon>
        <taxon>Bacteroidota</taxon>
        <taxon>Flavobacteriia</taxon>
        <taxon>Flavobacteriales</taxon>
        <taxon>Flavobacteriaceae</taxon>
        <taxon>Gilvirhabdus</taxon>
    </lineage>
</organism>
<dbReference type="CDD" id="cd02440">
    <property type="entry name" value="AdoMet_MTases"/>
    <property type="match status" value="1"/>
</dbReference>
<dbReference type="InterPro" id="IPR041698">
    <property type="entry name" value="Methyltransf_25"/>
</dbReference>
<dbReference type="Proteomes" id="UP001268651">
    <property type="component" value="Unassembled WGS sequence"/>
</dbReference>
<proteinExistence type="predicted"/>
<name>A0ABU3U7N7_9FLAO</name>
<evidence type="ECO:0000256" key="1">
    <source>
        <dbReference type="ARBA" id="ARBA00022603"/>
    </source>
</evidence>
<dbReference type="InterPro" id="IPR029063">
    <property type="entry name" value="SAM-dependent_MTases_sf"/>
</dbReference>
<reference evidence="4 5" key="1">
    <citation type="submission" date="2023-10" db="EMBL/GenBank/DDBJ databases">
        <title>Marimonas sp. nov. isolated from tidal mud flat.</title>
        <authorList>
            <person name="Jaincy N.J."/>
            <person name="Srinivasan S."/>
            <person name="Lee S.-S."/>
        </authorList>
    </citation>
    <scope>NUCLEOTIDE SEQUENCE [LARGE SCALE GENOMIC DNA]</scope>
    <source>
        <strain evidence="4 5">MJ-SS3</strain>
    </source>
</reference>
<keyword evidence="1 4" id="KW-0489">Methyltransferase</keyword>
<gene>
    <name evidence="4" type="ORF">RXV94_09700</name>
</gene>
<dbReference type="PANTHER" id="PTHR43861">
    <property type="entry name" value="TRANS-ACONITATE 2-METHYLTRANSFERASE-RELATED"/>
    <property type="match status" value="1"/>
</dbReference>
<feature type="domain" description="Methyltransferase" evidence="3">
    <location>
        <begin position="45"/>
        <end position="140"/>
    </location>
</feature>
<evidence type="ECO:0000256" key="2">
    <source>
        <dbReference type="ARBA" id="ARBA00022679"/>
    </source>
</evidence>
<dbReference type="EC" id="2.1.1.-" evidence="4"/>